<dbReference type="PANTHER" id="PTHR43581:SF2">
    <property type="entry name" value="EXCINUCLEASE ATPASE SUBUNIT"/>
    <property type="match status" value="1"/>
</dbReference>
<accession>A0A418QQD1</accession>
<dbReference type="Proteomes" id="UP000284250">
    <property type="component" value="Unassembled WGS sequence"/>
</dbReference>
<reference evidence="3 4" key="2">
    <citation type="submission" date="2019-01" db="EMBL/GenBank/DDBJ databases">
        <title>Hymenobacter humicola sp. nov., isolated from soils in Antarctica.</title>
        <authorList>
            <person name="Sedlacek I."/>
            <person name="Holochova P."/>
            <person name="Kralova S."/>
            <person name="Pantucek R."/>
            <person name="Stankova E."/>
            <person name="Vrbovska V."/>
            <person name="Kristofova L."/>
            <person name="Svec P."/>
            <person name="Busse H.-J."/>
        </authorList>
    </citation>
    <scope>NUCLEOTIDE SEQUENCE [LARGE SCALE GENOMIC DNA]</scope>
    <source>
        <strain evidence="3 4">CCM 8852</strain>
    </source>
</reference>
<name>A0A418QQD1_9BACT</name>
<evidence type="ECO:0000259" key="2">
    <source>
        <dbReference type="Pfam" id="PF13476"/>
    </source>
</evidence>
<dbReference type="Pfam" id="PF13304">
    <property type="entry name" value="AAA_21"/>
    <property type="match status" value="1"/>
</dbReference>
<dbReference type="AlphaFoldDB" id="A0A418QQD1"/>
<dbReference type="OrthoDB" id="9805802at2"/>
<dbReference type="InterPro" id="IPR003959">
    <property type="entry name" value="ATPase_AAA_core"/>
</dbReference>
<feature type="domain" description="ATPase AAA-type core" evidence="1">
    <location>
        <begin position="223"/>
        <end position="327"/>
    </location>
</feature>
<organism evidence="3 4">
    <name type="scientific">Hymenobacter rubripertinctus</name>
    <dbReference type="NCBI Taxonomy" id="2029981"/>
    <lineage>
        <taxon>Bacteria</taxon>
        <taxon>Pseudomonadati</taxon>
        <taxon>Bacteroidota</taxon>
        <taxon>Cytophagia</taxon>
        <taxon>Cytophagales</taxon>
        <taxon>Hymenobacteraceae</taxon>
        <taxon>Hymenobacter</taxon>
    </lineage>
</organism>
<dbReference type="GO" id="GO:0016887">
    <property type="term" value="F:ATP hydrolysis activity"/>
    <property type="evidence" value="ECO:0007669"/>
    <property type="project" value="InterPro"/>
</dbReference>
<dbReference type="SUPFAM" id="SSF52540">
    <property type="entry name" value="P-loop containing nucleoside triphosphate hydrolases"/>
    <property type="match status" value="1"/>
</dbReference>
<proteinExistence type="predicted"/>
<evidence type="ECO:0000313" key="4">
    <source>
        <dbReference type="Proteomes" id="UP000284250"/>
    </source>
</evidence>
<dbReference type="EMBL" id="QYCN01000031">
    <property type="protein sequence ID" value="RIY07250.1"/>
    <property type="molecule type" value="Genomic_DNA"/>
</dbReference>
<dbReference type="InterPro" id="IPR027417">
    <property type="entry name" value="P-loop_NTPase"/>
</dbReference>
<evidence type="ECO:0000313" key="3">
    <source>
        <dbReference type="EMBL" id="RIY07250.1"/>
    </source>
</evidence>
<sequence>MPTTPQTPPPAYFLSLSLENVRSFGEKQTISFARPDGRPAQWTIILGDNGVGKTTVLKALAAIGPVANPNWEGTYGTLYFDSWNYKWEPTRDEVKTTKIDFNIGTGLHLDKMTKTHFKPFKTYGNLIIDWDEGIPGKQEGINISDMTGFFCLGYGAGRTIGSSTLGRKFTSKEEFASLFDDRADLLNPEEWFLQMEYSSLKKDKQAGKALEQVRQVLLQVLPDITDIRISSKGHQQFLELESPYGWVRLREMSLGYQTLVVWLTDFASKLFLRYPDSPNPLEEPAIVLIDEIDLHLHPSWQRKLLGFLSGIFKNTQFIATAHSPLVVQAAGDEGANVVLLRREGDQTVVVTDVEDVRGWRVDQILTSSFYNLETARSLETEKKLERQAALLNKKKLTAKDRQELDALTLELEGQPMGSAGAEAEEEALLRQIAERLGTGTDK</sequence>
<evidence type="ECO:0000259" key="1">
    <source>
        <dbReference type="Pfam" id="PF13304"/>
    </source>
</evidence>
<dbReference type="GO" id="GO:0005524">
    <property type="term" value="F:ATP binding"/>
    <property type="evidence" value="ECO:0007669"/>
    <property type="project" value="InterPro"/>
</dbReference>
<evidence type="ECO:0008006" key="5">
    <source>
        <dbReference type="Google" id="ProtNLM"/>
    </source>
</evidence>
<dbReference type="GO" id="GO:0006302">
    <property type="term" value="P:double-strand break repair"/>
    <property type="evidence" value="ECO:0007669"/>
    <property type="project" value="InterPro"/>
</dbReference>
<feature type="domain" description="Rad50/SbcC-type AAA" evidence="2">
    <location>
        <begin position="15"/>
        <end position="61"/>
    </location>
</feature>
<reference evidence="3 4" key="1">
    <citation type="submission" date="2018-09" db="EMBL/GenBank/DDBJ databases">
        <authorList>
            <person name="Zeman M."/>
            <person name="Pardy F."/>
        </authorList>
    </citation>
    <scope>NUCLEOTIDE SEQUENCE [LARGE SCALE GENOMIC DNA]</scope>
    <source>
        <strain evidence="3 4">CCM 8852</strain>
    </source>
</reference>
<protein>
    <recommendedName>
        <fullName evidence="5">ATPase AAA-type core domain-containing protein</fullName>
    </recommendedName>
</protein>
<comment type="caution">
    <text evidence="3">The sequence shown here is derived from an EMBL/GenBank/DDBJ whole genome shotgun (WGS) entry which is preliminary data.</text>
</comment>
<gene>
    <name evidence="3" type="ORF">D0T11_17060</name>
</gene>
<dbReference type="InterPro" id="IPR038729">
    <property type="entry name" value="Rad50/SbcC_AAA"/>
</dbReference>
<dbReference type="PANTHER" id="PTHR43581">
    <property type="entry name" value="ATP/GTP PHOSPHATASE"/>
    <property type="match status" value="1"/>
</dbReference>
<keyword evidence="4" id="KW-1185">Reference proteome</keyword>
<dbReference type="InterPro" id="IPR051396">
    <property type="entry name" value="Bact_Antivir_Def_Nuclease"/>
</dbReference>
<dbReference type="Pfam" id="PF13476">
    <property type="entry name" value="AAA_23"/>
    <property type="match status" value="1"/>
</dbReference>
<dbReference type="Gene3D" id="3.40.50.300">
    <property type="entry name" value="P-loop containing nucleotide triphosphate hydrolases"/>
    <property type="match status" value="1"/>
</dbReference>